<evidence type="ECO:0000256" key="12">
    <source>
        <dbReference type="ARBA" id="ARBA00037975"/>
    </source>
</evidence>
<comment type="similarity">
    <text evidence="12">Belongs to the cytochrome b561 family.</text>
</comment>
<feature type="transmembrane region" description="Helical" evidence="13">
    <location>
        <begin position="12"/>
        <end position="34"/>
    </location>
</feature>
<evidence type="ECO:0000256" key="10">
    <source>
        <dbReference type="ARBA" id="ARBA00023004"/>
    </source>
</evidence>
<dbReference type="OrthoDB" id="9793784at2"/>
<evidence type="ECO:0000256" key="5">
    <source>
        <dbReference type="ARBA" id="ARBA00022617"/>
    </source>
</evidence>
<dbReference type="InterPro" id="IPR011577">
    <property type="entry name" value="Cyt_b561_bac/Ni-Hgenase"/>
</dbReference>
<protein>
    <submittedName>
        <fullName evidence="15">Cytochrome b</fullName>
    </submittedName>
</protein>
<evidence type="ECO:0000256" key="8">
    <source>
        <dbReference type="ARBA" id="ARBA00022982"/>
    </source>
</evidence>
<keyword evidence="8" id="KW-0249">Electron transport</keyword>
<feature type="transmembrane region" description="Helical" evidence="13">
    <location>
        <begin position="54"/>
        <end position="71"/>
    </location>
</feature>
<dbReference type="RefSeq" id="WP_126804559.1">
    <property type="nucleotide sequence ID" value="NZ_PIPL01000004.1"/>
</dbReference>
<keyword evidence="16" id="KW-1185">Reference proteome</keyword>
<evidence type="ECO:0000256" key="11">
    <source>
        <dbReference type="ARBA" id="ARBA00023136"/>
    </source>
</evidence>
<evidence type="ECO:0000259" key="14">
    <source>
        <dbReference type="Pfam" id="PF01292"/>
    </source>
</evidence>
<keyword evidence="9 13" id="KW-1133">Transmembrane helix</keyword>
<keyword evidence="4" id="KW-1003">Cell membrane</keyword>
<dbReference type="GO" id="GO:0009055">
    <property type="term" value="F:electron transfer activity"/>
    <property type="evidence" value="ECO:0007669"/>
    <property type="project" value="InterPro"/>
</dbReference>
<dbReference type="AlphaFoldDB" id="A0A432W140"/>
<dbReference type="Proteomes" id="UP000288293">
    <property type="component" value="Unassembled WGS sequence"/>
</dbReference>
<evidence type="ECO:0000313" key="15">
    <source>
        <dbReference type="EMBL" id="RUO22917.1"/>
    </source>
</evidence>
<gene>
    <name evidence="15" type="ORF">CWE09_13365</name>
</gene>
<evidence type="ECO:0000256" key="1">
    <source>
        <dbReference type="ARBA" id="ARBA00001970"/>
    </source>
</evidence>
<dbReference type="Pfam" id="PF01292">
    <property type="entry name" value="Ni_hydr_CYTB"/>
    <property type="match status" value="1"/>
</dbReference>
<evidence type="ECO:0000256" key="2">
    <source>
        <dbReference type="ARBA" id="ARBA00004651"/>
    </source>
</evidence>
<dbReference type="PANTHER" id="PTHR30529:SF1">
    <property type="entry name" value="CYTOCHROME B561 HOMOLOG 2"/>
    <property type="match status" value="1"/>
</dbReference>
<accession>A0A432W140</accession>
<dbReference type="Gene3D" id="1.20.950.20">
    <property type="entry name" value="Transmembrane di-heme cytochromes, Chain C"/>
    <property type="match status" value="1"/>
</dbReference>
<name>A0A432W140_9GAMM</name>
<dbReference type="GO" id="GO:0022904">
    <property type="term" value="P:respiratory electron transport chain"/>
    <property type="evidence" value="ECO:0007669"/>
    <property type="project" value="InterPro"/>
</dbReference>
<dbReference type="InterPro" id="IPR052168">
    <property type="entry name" value="Cytochrome_b561_oxidase"/>
</dbReference>
<evidence type="ECO:0000256" key="13">
    <source>
        <dbReference type="SAM" id="Phobius"/>
    </source>
</evidence>
<keyword evidence="6 13" id="KW-0812">Transmembrane</keyword>
<feature type="domain" description="Cytochrome b561 bacterial/Ni-hydrogenase" evidence="14">
    <location>
        <begin position="8"/>
        <end position="177"/>
    </location>
</feature>
<evidence type="ECO:0000256" key="3">
    <source>
        <dbReference type="ARBA" id="ARBA00022448"/>
    </source>
</evidence>
<dbReference type="SUPFAM" id="SSF81342">
    <property type="entry name" value="Transmembrane di-heme cytochromes"/>
    <property type="match status" value="1"/>
</dbReference>
<comment type="subcellular location">
    <subcellularLocation>
        <location evidence="2">Cell membrane</location>
        <topology evidence="2">Multi-pass membrane protein</topology>
    </subcellularLocation>
</comment>
<keyword evidence="3" id="KW-0813">Transport</keyword>
<organism evidence="15 16">
    <name type="scientific">Aliidiomarina minuta</name>
    <dbReference type="NCBI Taxonomy" id="880057"/>
    <lineage>
        <taxon>Bacteria</taxon>
        <taxon>Pseudomonadati</taxon>
        <taxon>Pseudomonadota</taxon>
        <taxon>Gammaproteobacteria</taxon>
        <taxon>Alteromonadales</taxon>
        <taxon>Idiomarinaceae</taxon>
        <taxon>Aliidiomarina</taxon>
    </lineage>
</organism>
<proteinExistence type="inferred from homology"/>
<feature type="transmembrane region" description="Helical" evidence="13">
    <location>
        <begin position="141"/>
        <end position="161"/>
    </location>
</feature>
<keyword evidence="7" id="KW-0479">Metal-binding</keyword>
<evidence type="ECO:0000256" key="4">
    <source>
        <dbReference type="ARBA" id="ARBA00022475"/>
    </source>
</evidence>
<dbReference type="GO" id="GO:0020037">
    <property type="term" value="F:heme binding"/>
    <property type="evidence" value="ECO:0007669"/>
    <property type="project" value="TreeGrafter"/>
</dbReference>
<evidence type="ECO:0000256" key="9">
    <source>
        <dbReference type="ARBA" id="ARBA00022989"/>
    </source>
</evidence>
<comment type="cofactor">
    <cofactor evidence="1">
        <name>heme b</name>
        <dbReference type="ChEBI" id="CHEBI:60344"/>
    </cofactor>
</comment>
<dbReference type="GO" id="GO:0005886">
    <property type="term" value="C:plasma membrane"/>
    <property type="evidence" value="ECO:0007669"/>
    <property type="project" value="UniProtKB-SubCell"/>
</dbReference>
<keyword evidence="5" id="KW-0349">Heme</keyword>
<keyword evidence="10" id="KW-0408">Iron</keyword>
<dbReference type="PANTHER" id="PTHR30529">
    <property type="entry name" value="CYTOCHROME B561"/>
    <property type="match status" value="1"/>
</dbReference>
<comment type="caution">
    <text evidence="15">The sequence shown here is derived from an EMBL/GenBank/DDBJ whole genome shotgun (WGS) entry which is preliminary data.</text>
</comment>
<reference evidence="15 16" key="1">
    <citation type="journal article" date="2011" name="Front. Microbiol.">
        <title>Genomic signatures of strain selection and enhancement in Bacillus atrophaeus var. globigii, a historical biowarfare simulant.</title>
        <authorList>
            <person name="Gibbons H.S."/>
            <person name="Broomall S.M."/>
            <person name="McNew L.A."/>
            <person name="Daligault H."/>
            <person name="Chapman C."/>
            <person name="Bruce D."/>
            <person name="Karavis M."/>
            <person name="Krepps M."/>
            <person name="McGregor P.A."/>
            <person name="Hong C."/>
            <person name="Park K.H."/>
            <person name="Akmal A."/>
            <person name="Feldman A."/>
            <person name="Lin J.S."/>
            <person name="Chang W.E."/>
            <person name="Higgs B.W."/>
            <person name="Demirev P."/>
            <person name="Lindquist J."/>
            <person name="Liem A."/>
            <person name="Fochler E."/>
            <person name="Read T.D."/>
            <person name="Tapia R."/>
            <person name="Johnson S."/>
            <person name="Bishop-Lilly K.A."/>
            <person name="Detter C."/>
            <person name="Han C."/>
            <person name="Sozhamannan S."/>
            <person name="Rosenzweig C.N."/>
            <person name="Skowronski E.W."/>
        </authorList>
    </citation>
    <scope>NUCLEOTIDE SEQUENCE [LARGE SCALE GENOMIC DNA]</scope>
    <source>
        <strain evidence="15 16">MLST1</strain>
    </source>
</reference>
<evidence type="ECO:0000256" key="7">
    <source>
        <dbReference type="ARBA" id="ARBA00022723"/>
    </source>
</evidence>
<evidence type="ECO:0000256" key="6">
    <source>
        <dbReference type="ARBA" id="ARBA00022692"/>
    </source>
</evidence>
<keyword evidence="11 13" id="KW-0472">Membrane</keyword>
<sequence length="184" mass="21051">MIRNTRQRYGLMSAAIHWLTAITVIALFALGWWMLTLTYYDTWYRLGPWWHKSFGISLLMLTLFRVFWMLINPKPKALGSQLEKAGAKLGHLLLYLLLFTVMISGYLISTADGRSISVFDWFSVPALITGIPYQEDIAGEVHWYAACALMILAAGHALMALKHQFIDKHPTLTRMFTINPEKKS</sequence>
<dbReference type="EMBL" id="PIPL01000004">
    <property type="protein sequence ID" value="RUO22917.1"/>
    <property type="molecule type" value="Genomic_DNA"/>
</dbReference>
<feature type="transmembrane region" description="Helical" evidence="13">
    <location>
        <begin position="92"/>
        <end position="109"/>
    </location>
</feature>
<dbReference type="GO" id="GO:0046872">
    <property type="term" value="F:metal ion binding"/>
    <property type="evidence" value="ECO:0007669"/>
    <property type="project" value="UniProtKB-KW"/>
</dbReference>
<dbReference type="InterPro" id="IPR016174">
    <property type="entry name" value="Di-haem_cyt_TM"/>
</dbReference>
<evidence type="ECO:0000313" key="16">
    <source>
        <dbReference type="Proteomes" id="UP000288293"/>
    </source>
</evidence>